<evidence type="ECO:0000256" key="6">
    <source>
        <dbReference type="ARBA" id="ARBA00023136"/>
    </source>
</evidence>
<dbReference type="InterPro" id="IPR003362">
    <property type="entry name" value="Bact_transf"/>
</dbReference>
<dbReference type="NCBIfam" id="TIGR03025">
    <property type="entry name" value="EPS_sugtrans"/>
    <property type="match status" value="1"/>
</dbReference>
<dbReference type="GO" id="GO:0016020">
    <property type="term" value="C:membrane"/>
    <property type="evidence" value="ECO:0007669"/>
    <property type="project" value="UniProtKB-SubCell"/>
</dbReference>
<evidence type="ECO:0000256" key="3">
    <source>
        <dbReference type="ARBA" id="ARBA00022679"/>
    </source>
</evidence>
<dbReference type="PANTHER" id="PTHR30576">
    <property type="entry name" value="COLANIC BIOSYNTHESIS UDP-GLUCOSE LIPID CARRIER TRANSFERASE"/>
    <property type="match status" value="1"/>
</dbReference>
<evidence type="ECO:0000259" key="8">
    <source>
        <dbReference type="Pfam" id="PF02397"/>
    </source>
</evidence>
<dbReference type="Pfam" id="PF13727">
    <property type="entry name" value="CoA_binding_3"/>
    <property type="match status" value="1"/>
</dbReference>
<evidence type="ECO:0000256" key="4">
    <source>
        <dbReference type="ARBA" id="ARBA00022692"/>
    </source>
</evidence>
<evidence type="ECO:0000313" key="9">
    <source>
        <dbReference type="EMBL" id="CUP25635.1"/>
    </source>
</evidence>
<comment type="subcellular location">
    <subcellularLocation>
        <location evidence="1">Membrane</location>
        <topology evidence="1">Multi-pass membrane protein</topology>
    </subcellularLocation>
</comment>
<organism evidence="9 10">
    <name type="scientific">Fusicatenibacter saccharivorans</name>
    <dbReference type="NCBI Taxonomy" id="1150298"/>
    <lineage>
        <taxon>Bacteria</taxon>
        <taxon>Bacillati</taxon>
        <taxon>Bacillota</taxon>
        <taxon>Clostridia</taxon>
        <taxon>Lachnospirales</taxon>
        <taxon>Lachnospiraceae</taxon>
        <taxon>Fusicatenibacter</taxon>
    </lineage>
</organism>
<keyword evidence="5 7" id="KW-1133">Transmembrane helix</keyword>
<reference evidence="9 10" key="1">
    <citation type="submission" date="2015-09" db="EMBL/GenBank/DDBJ databases">
        <authorList>
            <consortium name="Pathogen Informatics"/>
        </authorList>
    </citation>
    <scope>NUCLEOTIDE SEQUENCE [LARGE SCALE GENOMIC DNA]</scope>
    <source>
        <strain evidence="9 10">2789STDY5834885</strain>
    </source>
</reference>
<evidence type="ECO:0000256" key="2">
    <source>
        <dbReference type="ARBA" id="ARBA00006464"/>
    </source>
</evidence>
<protein>
    <submittedName>
        <fullName evidence="9">Putative colanic biosynthesis UDP-glucose lipid carrier transferase</fullName>
    </submittedName>
</protein>
<dbReference type="EMBL" id="CZAL01000007">
    <property type="protein sequence ID" value="CUP25635.1"/>
    <property type="molecule type" value="Genomic_DNA"/>
</dbReference>
<dbReference type="Pfam" id="PF02397">
    <property type="entry name" value="Bac_transf"/>
    <property type="match status" value="1"/>
</dbReference>
<feature type="transmembrane region" description="Helical" evidence="7">
    <location>
        <begin position="12"/>
        <end position="33"/>
    </location>
</feature>
<keyword evidence="3 9" id="KW-0808">Transferase</keyword>
<name>A0A174LV77_9FIRM</name>
<feature type="transmembrane region" description="Helical" evidence="7">
    <location>
        <begin position="45"/>
        <end position="63"/>
    </location>
</feature>
<feature type="domain" description="Bacterial sugar transferase" evidence="8">
    <location>
        <begin position="277"/>
        <end position="474"/>
    </location>
</feature>
<dbReference type="Gene3D" id="3.40.50.720">
    <property type="entry name" value="NAD(P)-binding Rossmann-like Domain"/>
    <property type="match status" value="1"/>
</dbReference>
<gene>
    <name evidence="9" type="primary">wcaJ_4</name>
    <name evidence="9" type="ORF">ERS852498_01588</name>
</gene>
<dbReference type="GO" id="GO:0016780">
    <property type="term" value="F:phosphotransferase activity, for other substituted phosphate groups"/>
    <property type="evidence" value="ECO:0007669"/>
    <property type="project" value="TreeGrafter"/>
</dbReference>
<evidence type="ECO:0000256" key="7">
    <source>
        <dbReference type="SAM" id="Phobius"/>
    </source>
</evidence>
<feature type="transmembrane region" description="Helical" evidence="7">
    <location>
        <begin position="282"/>
        <end position="305"/>
    </location>
</feature>
<accession>A0A174LV77</accession>
<comment type="similarity">
    <text evidence="2">Belongs to the bacterial sugar transferase family.</text>
</comment>
<keyword evidence="4 7" id="KW-0812">Transmembrane</keyword>
<dbReference type="Proteomes" id="UP000095709">
    <property type="component" value="Unassembled WGS sequence"/>
</dbReference>
<evidence type="ECO:0000256" key="1">
    <source>
        <dbReference type="ARBA" id="ARBA00004141"/>
    </source>
</evidence>
<dbReference type="InterPro" id="IPR017475">
    <property type="entry name" value="EPS_sugar_tfrase"/>
</dbReference>
<proteinExistence type="inferred from homology"/>
<dbReference type="PANTHER" id="PTHR30576:SF10">
    <property type="entry name" value="SLL5057 PROTEIN"/>
    <property type="match status" value="1"/>
</dbReference>
<evidence type="ECO:0000256" key="5">
    <source>
        <dbReference type="ARBA" id="ARBA00022989"/>
    </source>
</evidence>
<dbReference type="AlphaFoldDB" id="A0A174LV77"/>
<evidence type="ECO:0000313" key="10">
    <source>
        <dbReference type="Proteomes" id="UP000095709"/>
    </source>
</evidence>
<sequence length="480" mass="54666">MYKKLSTGWLKHLDFMVLDIICLQLAFVMGYFLRHHSFNPYGSPIYRNEAIVFALIQLMIMFFDDSFKNVMKRGYLVEIGMTVKNMVYIIVLGVFYLFLIQEGDQFSRATIMLTGALYGMLSYLMRTGWKVVVKKRSSGEHSGRSLLIITTEKQSQSVVKSMLDFDYIGVRPTGVVLVDQDRTGHKIHGVPVVSNLADAAEYVCREWFDEVLIVLPEGREIPQKVFDAFAEMGITIHVKIADVNEMQGKNQTVERMGNYTVVTTCINMASAGQLVLKRIMDICGGLAGCILTGIIFLFVAPAIYIKSPGPIFFSQYRVGKNGRKFKIYKFRSMYMDAEERKKELMKQNRVSDGLMFKMENDPRVIGSEKGPGKGIGNFIRKTSLDEFPQFFNVLKGDMSLVGTRPPTVDEWEKYELHHRARLAIKPGLTGMWQVSGRSEITDFEEVVKLDTKYISEWSFMLDIKILFKTVLIVLGQKGSM</sequence>
<keyword evidence="6 7" id="KW-0472">Membrane</keyword>
<dbReference type="RefSeq" id="WP_055266491.1">
    <property type="nucleotide sequence ID" value="NZ_CZAL01000007.1"/>
</dbReference>
<feature type="transmembrane region" description="Helical" evidence="7">
    <location>
        <begin position="75"/>
        <end position="100"/>
    </location>
</feature>